<dbReference type="Proteomes" id="UP000484547">
    <property type="component" value="Unassembled WGS sequence"/>
</dbReference>
<evidence type="ECO:0000313" key="10">
    <source>
        <dbReference type="Proteomes" id="UP000484547"/>
    </source>
</evidence>
<sequence>MERSFMKKTMNIFFCALLGAAVLIGGCSDNNKAEAVKEQKTAAAAQKDASLSGARNTPIVAAAKKVGPAVVGITNKAYVRDIFNRVQLTERGTGSGVIYDKSGLIATNNHVVEGASEIIVSLTDGRSVKGKVLGADAATDLAVVKIDENNLPVADFGDSSTLQVGEPAIAIGNPLGLEFRGSVTAGVISALNRSIQLGERKFDLIQTDAAINPGNSGGALVNAEGEVVGINSAKIAVSGVEGIGFAIPINSAKPILDELAKKGRVVRPYIGASLVDKDIANRYGFDIDLHDGIFVMKVWEGSPSAKAGLRPGDIILKFNGEKIDKVVELRGKLAELKVGDSVDVVVLRGGAEETIHMTLEEIPEENR</sequence>
<keyword evidence="3" id="KW-0378">Hydrolase</keyword>
<dbReference type="PANTHER" id="PTHR43343:SF3">
    <property type="entry name" value="PROTEASE DO-LIKE 8, CHLOROPLASTIC"/>
    <property type="match status" value="1"/>
</dbReference>
<dbReference type="InterPro" id="IPR036034">
    <property type="entry name" value="PDZ_sf"/>
</dbReference>
<reference evidence="9 10" key="2">
    <citation type="journal article" date="2019" name="Nat. Med.">
        <title>A library of human gut bacterial isolates paired with longitudinal multiomics data enables mechanistic microbiome research.</title>
        <authorList>
            <person name="Poyet M."/>
            <person name="Groussin M."/>
            <person name="Gibbons S.M."/>
            <person name="Avila-Pacheco J."/>
            <person name="Jiang X."/>
            <person name="Kearney S.M."/>
            <person name="Perrotta A.R."/>
            <person name="Berdy B."/>
            <person name="Zhao S."/>
            <person name="Lieberman T.D."/>
            <person name="Swanson P.K."/>
            <person name="Smith M."/>
            <person name="Roesemann S."/>
            <person name="Alexander J.E."/>
            <person name="Rich S.A."/>
            <person name="Livny J."/>
            <person name="Vlamakis H."/>
            <person name="Clish C."/>
            <person name="Bullock K."/>
            <person name="Deik A."/>
            <person name="Scott J."/>
            <person name="Pierce K.A."/>
            <person name="Xavier R.J."/>
            <person name="Alm E.J."/>
        </authorList>
    </citation>
    <scope>NUCLEOTIDE SEQUENCE [LARGE SCALE GENOMIC DNA]</scope>
    <source>
        <strain evidence="7 10">BIOML-A13</strain>
        <strain evidence="8 9">BIOML-A3</strain>
    </source>
</reference>
<dbReference type="Proteomes" id="UP000443070">
    <property type="component" value="Unassembled WGS sequence"/>
</dbReference>
<keyword evidence="9" id="KW-1185">Reference proteome</keyword>
<name>A0A3G9HA34_9FIRM</name>
<evidence type="ECO:0000313" key="9">
    <source>
        <dbReference type="Proteomes" id="UP000443070"/>
    </source>
</evidence>
<accession>R6IE86</accession>
<evidence type="ECO:0000256" key="2">
    <source>
        <dbReference type="ARBA" id="ARBA00022670"/>
    </source>
</evidence>
<feature type="signal peptide" evidence="4">
    <location>
        <begin position="1"/>
        <end position="20"/>
    </location>
</feature>
<dbReference type="SMART" id="SM00228">
    <property type="entry name" value="PDZ"/>
    <property type="match status" value="1"/>
</dbReference>
<accession>A0A3G9HA34</accession>
<dbReference type="Pfam" id="PF13365">
    <property type="entry name" value="Trypsin_2"/>
    <property type="match status" value="1"/>
</dbReference>
<proteinExistence type="inferred from homology"/>
<feature type="domain" description="PDZ" evidence="5">
    <location>
        <begin position="272"/>
        <end position="350"/>
    </location>
</feature>
<dbReference type="InterPro" id="IPR051201">
    <property type="entry name" value="Chloro_Bact_Ser_Proteases"/>
</dbReference>
<reference evidence="6" key="1">
    <citation type="submission" date="2012-11" db="EMBL/GenBank/DDBJ databases">
        <title>Dependencies among metagenomic species, viruses, plasmids and units of genetic variation.</title>
        <authorList>
            <person name="Nielsen H.B."/>
            <person name="Almeida M."/>
            <person name="Juncker A.S."/>
            <person name="Rasmussen S."/>
            <person name="Li J."/>
            <person name="Sunagawa S."/>
            <person name="Plichta D."/>
            <person name="Gautier L."/>
            <person name="Le Chatelier E."/>
            <person name="Peletier E."/>
            <person name="Bonde I."/>
            <person name="Nielsen T."/>
            <person name="Manichanh C."/>
            <person name="Arumugam M."/>
            <person name="Batto J."/>
            <person name="Santos M.B.Q.D."/>
            <person name="Blom N."/>
            <person name="Borruel N."/>
            <person name="Burgdorf K.S."/>
            <person name="Boumezbeur F."/>
            <person name="Casellas F."/>
            <person name="Dore J."/>
            <person name="Guarner F."/>
            <person name="Hansen T."/>
            <person name="Hildebrand F."/>
            <person name="Kaas R.S."/>
            <person name="Kennedy S."/>
            <person name="Kristiansen K."/>
            <person name="Kultima J.R."/>
            <person name="Leonard P."/>
            <person name="Levenez F."/>
            <person name="Lund O."/>
            <person name="Moumen B."/>
            <person name="Le Paslier D."/>
            <person name="Pons N."/>
            <person name="Pedersen O."/>
            <person name="Prifti E."/>
            <person name="Qin J."/>
            <person name="Raes J."/>
            <person name="Tap J."/>
            <person name="Tims S."/>
            <person name="Ussery D.W."/>
            <person name="Yamada T."/>
            <person name="MetaHit consortium"/>
            <person name="Renault P."/>
            <person name="Sicheritz-Ponten T."/>
            <person name="Bork P."/>
            <person name="Wang J."/>
            <person name="Brunak S."/>
            <person name="Ehrlich S.D."/>
        </authorList>
    </citation>
    <scope>NUCLEOTIDE SEQUENCE [LARGE SCALE GENOMIC DNA]</scope>
</reference>
<evidence type="ECO:0000256" key="3">
    <source>
        <dbReference type="ARBA" id="ARBA00022801"/>
    </source>
</evidence>
<dbReference type="GO" id="GO:0006508">
    <property type="term" value="P:proteolysis"/>
    <property type="evidence" value="ECO:0007669"/>
    <property type="project" value="UniProtKB-KW"/>
</dbReference>
<evidence type="ECO:0000259" key="5">
    <source>
        <dbReference type="PROSITE" id="PS50106"/>
    </source>
</evidence>
<evidence type="ECO:0000313" key="8">
    <source>
        <dbReference type="EMBL" id="MTU03692.1"/>
    </source>
</evidence>
<dbReference type="EMBL" id="WNBW01000002">
    <property type="protein sequence ID" value="MTU03692.1"/>
    <property type="molecule type" value="Genomic_DNA"/>
</dbReference>
<gene>
    <name evidence="6" type="ORF">BN533_02119</name>
    <name evidence="7" type="ORF">GMD11_05015</name>
    <name evidence="8" type="ORF">GMD18_04660</name>
</gene>
<dbReference type="Pfam" id="PF13180">
    <property type="entry name" value="PDZ_2"/>
    <property type="match status" value="1"/>
</dbReference>
<keyword evidence="2" id="KW-0645">Protease</keyword>
<dbReference type="AlphaFoldDB" id="A0A3G9HA34"/>
<dbReference type="SUPFAM" id="SSF50494">
    <property type="entry name" value="Trypsin-like serine proteases"/>
    <property type="match status" value="1"/>
</dbReference>
<dbReference type="Gene3D" id="2.40.10.10">
    <property type="entry name" value="Trypsin-like serine proteases"/>
    <property type="match status" value="2"/>
</dbReference>
<dbReference type="EMBL" id="CBDS010000003">
    <property type="protein sequence ID" value="CDB44899.1"/>
    <property type="molecule type" value="Genomic_DNA"/>
</dbReference>
<dbReference type="OrthoDB" id="9758917at2"/>
<dbReference type="EMBL" id="WNBM01000002">
    <property type="protein sequence ID" value="MTT75630.1"/>
    <property type="molecule type" value="Genomic_DNA"/>
</dbReference>
<comment type="similarity">
    <text evidence="1">Belongs to the peptidase S1C family.</text>
</comment>
<dbReference type="PANTHER" id="PTHR43343">
    <property type="entry name" value="PEPTIDASE S12"/>
    <property type="match status" value="1"/>
</dbReference>
<evidence type="ECO:0000256" key="4">
    <source>
        <dbReference type="SAM" id="SignalP"/>
    </source>
</evidence>
<evidence type="ECO:0000256" key="1">
    <source>
        <dbReference type="ARBA" id="ARBA00010541"/>
    </source>
</evidence>
<dbReference type="PROSITE" id="PS50106">
    <property type="entry name" value="PDZ"/>
    <property type="match status" value="1"/>
</dbReference>
<dbReference type="InterPro" id="IPR001940">
    <property type="entry name" value="Peptidase_S1C"/>
</dbReference>
<feature type="chain" id="PRO_5044594286" evidence="4">
    <location>
        <begin position="21"/>
        <end position="367"/>
    </location>
</feature>
<dbReference type="GO" id="GO:0004252">
    <property type="term" value="F:serine-type endopeptidase activity"/>
    <property type="evidence" value="ECO:0007669"/>
    <property type="project" value="InterPro"/>
</dbReference>
<protein>
    <submittedName>
        <fullName evidence="7">PDZ domain-containing protein</fullName>
    </submittedName>
    <submittedName>
        <fullName evidence="6">Trypsin</fullName>
    </submittedName>
</protein>
<dbReference type="PROSITE" id="PS51257">
    <property type="entry name" value="PROKAR_LIPOPROTEIN"/>
    <property type="match status" value="1"/>
</dbReference>
<comment type="caution">
    <text evidence="6">The sequence shown here is derived from an EMBL/GenBank/DDBJ whole genome shotgun (WGS) entry which is preliminary data.</text>
</comment>
<dbReference type="InterPro" id="IPR001478">
    <property type="entry name" value="PDZ"/>
</dbReference>
<evidence type="ECO:0000313" key="7">
    <source>
        <dbReference type="EMBL" id="MTT75630.1"/>
    </source>
</evidence>
<organism evidence="6">
    <name type="scientific">Phascolarctobacterium faecium</name>
    <dbReference type="NCBI Taxonomy" id="33025"/>
    <lineage>
        <taxon>Bacteria</taxon>
        <taxon>Bacillati</taxon>
        <taxon>Bacillota</taxon>
        <taxon>Negativicutes</taxon>
        <taxon>Acidaminococcales</taxon>
        <taxon>Acidaminococcaceae</taxon>
        <taxon>Phascolarctobacterium</taxon>
    </lineage>
</organism>
<dbReference type="InterPro" id="IPR009003">
    <property type="entry name" value="Peptidase_S1_PA"/>
</dbReference>
<dbReference type="PRINTS" id="PR00834">
    <property type="entry name" value="PROTEASES2C"/>
</dbReference>
<dbReference type="InterPro" id="IPR043504">
    <property type="entry name" value="Peptidase_S1_PA_chymotrypsin"/>
</dbReference>
<keyword evidence="4" id="KW-0732">Signal</keyword>
<dbReference type="SUPFAM" id="SSF50156">
    <property type="entry name" value="PDZ domain-like"/>
    <property type="match status" value="1"/>
</dbReference>
<evidence type="ECO:0000313" key="6">
    <source>
        <dbReference type="EMBL" id="CDB44899.1"/>
    </source>
</evidence>
<dbReference type="RefSeq" id="WP_021719018.1">
    <property type="nucleotide sequence ID" value="NZ_DAIQXX010000001.1"/>
</dbReference>
<dbReference type="Gene3D" id="2.30.42.10">
    <property type="match status" value="1"/>
</dbReference>